<protein>
    <recommendedName>
        <fullName evidence="3">Transposase</fullName>
    </recommendedName>
</protein>
<gene>
    <name evidence="1" type="ORF">F0185_30155</name>
</gene>
<evidence type="ECO:0000313" key="1">
    <source>
        <dbReference type="EMBL" id="NHZ37830.1"/>
    </source>
</evidence>
<accession>A0ABX0LZV4</accession>
<evidence type="ECO:0008006" key="3">
    <source>
        <dbReference type="Google" id="ProtNLM"/>
    </source>
</evidence>
<name>A0ABX0LZV4_9BURK</name>
<keyword evidence="2" id="KW-1185">Reference proteome</keyword>
<comment type="caution">
    <text evidence="1">The sequence shown here is derived from an EMBL/GenBank/DDBJ whole genome shotgun (WGS) entry which is preliminary data.</text>
</comment>
<evidence type="ECO:0000313" key="2">
    <source>
        <dbReference type="Proteomes" id="UP000785613"/>
    </source>
</evidence>
<proteinExistence type="predicted"/>
<reference evidence="1 2" key="1">
    <citation type="submission" date="2019-09" db="EMBL/GenBank/DDBJ databases">
        <title>Taxonomy of Antarctic Massilia spp.: description of Massilia rubra sp. nov., Massilia aquatica sp. nov., Massilia mucilaginosa sp. nov., Massilia frigida sp. nov. isolated from streams, lakes and regoliths.</title>
        <authorList>
            <person name="Holochova P."/>
            <person name="Sedlacek I."/>
            <person name="Kralova S."/>
            <person name="Maslanova I."/>
            <person name="Busse H.-J."/>
            <person name="Stankova E."/>
            <person name="Vrbovska V."/>
            <person name="Kovarovic V."/>
            <person name="Bartak M."/>
            <person name="Svec P."/>
            <person name="Pantucek R."/>
        </authorList>
    </citation>
    <scope>NUCLEOTIDE SEQUENCE [LARGE SCALE GENOMIC DNA]</scope>
    <source>
        <strain evidence="1 2">CCM 8692</strain>
    </source>
</reference>
<sequence length="74" mass="8938">MARMPLFESPEQLGVHGPLTNRVCRWRHRFRRRRIRYERRADIHHAFLSLACSLICWRYVGRICWALLKDSASD</sequence>
<dbReference type="EMBL" id="VUYU01000034">
    <property type="protein sequence ID" value="NHZ37830.1"/>
    <property type="molecule type" value="Genomic_DNA"/>
</dbReference>
<organism evidence="1 2">
    <name type="scientific">Massilia rubra</name>
    <dbReference type="NCBI Taxonomy" id="2607910"/>
    <lineage>
        <taxon>Bacteria</taxon>
        <taxon>Pseudomonadati</taxon>
        <taxon>Pseudomonadota</taxon>
        <taxon>Betaproteobacteria</taxon>
        <taxon>Burkholderiales</taxon>
        <taxon>Oxalobacteraceae</taxon>
        <taxon>Telluria group</taxon>
        <taxon>Massilia</taxon>
    </lineage>
</organism>
<dbReference type="Proteomes" id="UP000785613">
    <property type="component" value="Unassembled WGS sequence"/>
</dbReference>